<reference evidence="1 2" key="2">
    <citation type="journal article" date="2022" name="Mol. Ecol. Resour.">
        <title>The genomes of chicory, endive, great burdock and yacon provide insights into Asteraceae paleo-polyploidization history and plant inulin production.</title>
        <authorList>
            <person name="Fan W."/>
            <person name="Wang S."/>
            <person name="Wang H."/>
            <person name="Wang A."/>
            <person name="Jiang F."/>
            <person name="Liu H."/>
            <person name="Zhao H."/>
            <person name="Xu D."/>
            <person name="Zhang Y."/>
        </authorList>
    </citation>
    <scope>NUCLEOTIDE SEQUENCE [LARGE SCALE GENOMIC DNA]</scope>
    <source>
        <strain evidence="2">cv. Yunnan</strain>
        <tissue evidence="1">Leaves</tissue>
    </source>
</reference>
<comment type="caution">
    <text evidence="1">The sequence shown here is derived from an EMBL/GenBank/DDBJ whole genome shotgun (WGS) entry which is preliminary data.</text>
</comment>
<keyword evidence="2" id="KW-1185">Reference proteome</keyword>
<organism evidence="1 2">
    <name type="scientific">Smallanthus sonchifolius</name>
    <dbReference type="NCBI Taxonomy" id="185202"/>
    <lineage>
        <taxon>Eukaryota</taxon>
        <taxon>Viridiplantae</taxon>
        <taxon>Streptophyta</taxon>
        <taxon>Embryophyta</taxon>
        <taxon>Tracheophyta</taxon>
        <taxon>Spermatophyta</taxon>
        <taxon>Magnoliopsida</taxon>
        <taxon>eudicotyledons</taxon>
        <taxon>Gunneridae</taxon>
        <taxon>Pentapetalae</taxon>
        <taxon>asterids</taxon>
        <taxon>campanulids</taxon>
        <taxon>Asterales</taxon>
        <taxon>Asteraceae</taxon>
        <taxon>Asteroideae</taxon>
        <taxon>Heliantheae alliance</taxon>
        <taxon>Millerieae</taxon>
        <taxon>Smallanthus</taxon>
    </lineage>
</organism>
<accession>A0ACB9C7I0</accession>
<evidence type="ECO:0000313" key="1">
    <source>
        <dbReference type="EMBL" id="KAI3730226.1"/>
    </source>
</evidence>
<dbReference type="EMBL" id="CM042038">
    <property type="protein sequence ID" value="KAI3730226.1"/>
    <property type="molecule type" value="Genomic_DNA"/>
</dbReference>
<evidence type="ECO:0000313" key="2">
    <source>
        <dbReference type="Proteomes" id="UP001056120"/>
    </source>
</evidence>
<protein>
    <submittedName>
        <fullName evidence="1">Uncharacterized protein</fullName>
    </submittedName>
</protein>
<dbReference type="Proteomes" id="UP001056120">
    <property type="component" value="Linkage Group LG21"/>
</dbReference>
<sequence length="67" mass="7552">MGKLMKGVKPVKPVMILKMRIRMGLKVKPRASPFAIAKNHTSLIPIANSNLTSIIRATEKKKIRMRI</sequence>
<gene>
    <name evidence="1" type="ORF">L1987_61395</name>
</gene>
<proteinExistence type="predicted"/>
<name>A0ACB9C7I0_9ASTR</name>
<reference evidence="2" key="1">
    <citation type="journal article" date="2022" name="Mol. Ecol. Resour.">
        <title>The genomes of chicory, endive, great burdock and yacon provide insights into Asteraceae palaeo-polyploidization history and plant inulin production.</title>
        <authorList>
            <person name="Fan W."/>
            <person name="Wang S."/>
            <person name="Wang H."/>
            <person name="Wang A."/>
            <person name="Jiang F."/>
            <person name="Liu H."/>
            <person name="Zhao H."/>
            <person name="Xu D."/>
            <person name="Zhang Y."/>
        </authorList>
    </citation>
    <scope>NUCLEOTIDE SEQUENCE [LARGE SCALE GENOMIC DNA]</scope>
    <source>
        <strain evidence="2">cv. Yunnan</strain>
    </source>
</reference>